<gene>
    <name evidence="2" type="ORF">CCR87_08295</name>
</gene>
<dbReference type="Proteomes" id="UP000706333">
    <property type="component" value="Unassembled WGS sequence"/>
</dbReference>
<dbReference type="InterPro" id="IPR001466">
    <property type="entry name" value="Beta-lactam-related"/>
</dbReference>
<organism evidence="2 3">
    <name type="scientific">Rhodobaculum claviforme</name>
    <dbReference type="NCBI Taxonomy" id="1549854"/>
    <lineage>
        <taxon>Bacteria</taxon>
        <taxon>Pseudomonadati</taxon>
        <taxon>Pseudomonadota</taxon>
        <taxon>Alphaproteobacteria</taxon>
        <taxon>Rhodobacterales</taxon>
        <taxon>Paracoccaceae</taxon>
        <taxon>Rhodobaculum</taxon>
    </lineage>
</organism>
<keyword evidence="2" id="KW-0378">Hydrolase</keyword>
<feature type="domain" description="Beta-lactamase-related" evidence="1">
    <location>
        <begin position="68"/>
        <end position="307"/>
    </location>
</feature>
<dbReference type="GO" id="GO:0016787">
    <property type="term" value="F:hydrolase activity"/>
    <property type="evidence" value="ECO:0007669"/>
    <property type="project" value="UniProtKB-KW"/>
</dbReference>
<reference evidence="2" key="1">
    <citation type="submission" date="2017-05" db="EMBL/GenBank/DDBJ databases">
        <authorList>
            <person name="Imhoff J.F."/>
            <person name="Rahn T."/>
            <person name="Kuenzel S."/>
            <person name="Neulinger S.C."/>
        </authorList>
    </citation>
    <scope>NUCLEOTIDE SEQUENCE</scope>
    <source>
        <strain evidence="2">LMG 28126</strain>
    </source>
</reference>
<dbReference type="Pfam" id="PF00144">
    <property type="entry name" value="Beta-lactamase"/>
    <property type="match status" value="1"/>
</dbReference>
<keyword evidence="3" id="KW-1185">Reference proteome</keyword>
<dbReference type="SUPFAM" id="SSF56601">
    <property type="entry name" value="beta-lactamase/transpeptidase-like"/>
    <property type="match status" value="1"/>
</dbReference>
<accession>A0A934TK98</accession>
<evidence type="ECO:0000313" key="3">
    <source>
        <dbReference type="Proteomes" id="UP000706333"/>
    </source>
</evidence>
<protein>
    <submittedName>
        <fullName evidence="2">6-aminohexanoate hydrolase</fullName>
    </submittedName>
</protein>
<sequence length="328" mass="34144">MPTRRALLVALSTSLVVPALHRARAATPDDVARAARGLDQLHAIVVQRGDAPVVAEAPRGPGLSRPANIKSASKSVLGLLLGLAVARGAVPGPHARLADVAPRLIPAAATEGVEDLTLHDLVTLRAGLEGTSGARYGAWVSTRNWVAHALTRPWVAQPGGRMIYSTGSSHVLGAALVEATGDSLLAQARAGLGRPLGIEIPDWPRDPQGYHFGGNDMVLSPRAMLRVALVMRDAGRVEGVQVVPEAWVRASARPVTRSAFSGLGYGLGWFVSPSGWVLGRGYGGQVIAAHGRAGLAVAITSDPTRPARSDGHFGDLMRLLDGPVLDLA</sequence>
<proteinExistence type="predicted"/>
<dbReference type="PANTHER" id="PTHR43283">
    <property type="entry name" value="BETA-LACTAMASE-RELATED"/>
    <property type="match status" value="1"/>
</dbReference>
<dbReference type="PROSITE" id="PS51318">
    <property type="entry name" value="TAT"/>
    <property type="match status" value="1"/>
</dbReference>
<dbReference type="AlphaFoldDB" id="A0A934TK98"/>
<name>A0A934TK98_9RHOB</name>
<reference evidence="2" key="2">
    <citation type="journal article" date="2020" name="Microorganisms">
        <title>Osmotic Adaptation and Compatible Solute Biosynthesis of Phototrophic Bacteria as Revealed from Genome Analyses.</title>
        <authorList>
            <person name="Imhoff J.F."/>
            <person name="Rahn T."/>
            <person name="Kunzel S."/>
            <person name="Keller A."/>
            <person name="Neulinger S.C."/>
        </authorList>
    </citation>
    <scope>NUCLEOTIDE SEQUENCE</scope>
    <source>
        <strain evidence="2">LMG 28126</strain>
    </source>
</reference>
<dbReference type="PANTHER" id="PTHR43283:SF7">
    <property type="entry name" value="BETA-LACTAMASE-RELATED DOMAIN-CONTAINING PROTEIN"/>
    <property type="match status" value="1"/>
</dbReference>
<dbReference type="EMBL" id="NHSD01000233">
    <property type="protein sequence ID" value="MBK5927325.1"/>
    <property type="molecule type" value="Genomic_DNA"/>
</dbReference>
<evidence type="ECO:0000259" key="1">
    <source>
        <dbReference type="Pfam" id="PF00144"/>
    </source>
</evidence>
<evidence type="ECO:0000313" key="2">
    <source>
        <dbReference type="EMBL" id="MBK5927325.1"/>
    </source>
</evidence>
<dbReference type="InterPro" id="IPR050789">
    <property type="entry name" value="Diverse_Enzym_Activities"/>
</dbReference>
<comment type="caution">
    <text evidence="2">The sequence shown here is derived from an EMBL/GenBank/DDBJ whole genome shotgun (WGS) entry which is preliminary data.</text>
</comment>
<dbReference type="Gene3D" id="3.40.710.10">
    <property type="entry name" value="DD-peptidase/beta-lactamase superfamily"/>
    <property type="match status" value="1"/>
</dbReference>
<dbReference type="InterPro" id="IPR006311">
    <property type="entry name" value="TAT_signal"/>
</dbReference>
<dbReference type="InterPro" id="IPR012338">
    <property type="entry name" value="Beta-lactam/transpept-like"/>
</dbReference>